<organism evidence="4 5">
    <name type="scientific">Marasmius crinis-equi</name>
    <dbReference type="NCBI Taxonomy" id="585013"/>
    <lineage>
        <taxon>Eukaryota</taxon>
        <taxon>Fungi</taxon>
        <taxon>Dikarya</taxon>
        <taxon>Basidiomycota</taxon>
        <taxon>Agaricomycotina</taxon>
        <taxon>Agaricomycetes</taxon>
        <taxon>Agaricomycetidae</taxon>
        <taxon>Agaricales</taxon>
        <taxon>Marasmiineae</taxon>
        <taxon>Marasmiaceae</taxon>
        <taxon>Marasmius</taxon>
    </lineage>
</organism>
<reference evidence="4 5" key="1">
    <citation type="submission" date="2024-02" db="EMBL/GenBank/DDBJ databases">
        <title>A draft genome for the cacao thread blight pathogen Marasmius crinis-equi.</title>
        <authorList>
            <person name="Cohen S.P."/>
            <person name="Baruah I.K."/>
            <person name="Amoako-Attah I."/>
            <person name="Bukari Y."/>
            <person name="Meinhardt L.W."/>
            <person name="Bailey B.A."/>
        </authorList>
    </citation>
    <scope>NUCLEOTIDE SEQUENCE [LARGE SCALE GENOMIC DNA]</scope>
    <source>
        <strain evidence="4 5">GH-76</strain>
    </source>
</reference>
<dbReference type="InterPro" id="IPR012981">
    <property type="entry name" value="PIH1_N"/>
</dbReference>
<feature type="region of interest" description="Disordered" evidence="2">
    <location>
        <begin position="197"/>
        <end position="231"/>
    </location>
</feature>
<proteinExistence type="inferred from homology"/>
<comment type="caution">
    <text evidence="4">The sequence shown here is derived from an EMBL/GenBank/DDBJ whole genome shotgun (WGS) entry which is preliminary data.</text>
</comment>
<dbReference type="EMBL" id="JBAHYK010000174">
    <property type="protein sequence ID" value="KAL0577167.1"/>
    <property type="molecule type" value="Genomic_DNA"/>
</dbReference>
<evidence type="ECO:0000256" key="2">
    <source>
        <dbReference type="SAM" id="MobiDB-lite"/>
    </source>
</evidence>
<comment type="similarity">
    <text evidence="1">Belongs to the PIH1 family.</text>
</comment>
<dbReference type="PANTHER" id="PTHR22997">
    <property type="entry name" value="PIH1 DOMAIN-CONTAINING PROTEIN 1"/>
    <property type="match status" value="1"/>
</dbReference>
<evidence type="ECO:0000256" key="1">
    <source>
        <dbReference type="ARBA" id="ARBA00008511"/>
    </source>
</evidence>
<protein>
    <recommendedName>
        <fullName evidence="3">PIH1 N-terminal domain-containing protein</fullName>
    </recommendedName>
</protein>
<dbReference type="Proteomes" id="UP001465976">
    <property type="component" value="Unassembled WGS sequence"/>
</dbReference>
<sequence>MSAISVTLKPVPGFCIKSTALQPGIYTPVPSETPSTSLEPKHTSIPVPSGLKIFINIAWDQNVPPPPKTSEEAIKRAMSGETGNPAQEEDYFVPVVVSEGRPDTDKAGKPSLVFDCIFHKSVKTRTLVDHDFKVFIVELALQRIEAQSGLVLSREIGTPNIAAKGKLEPRAVSLPSFLAQNAAREPPRKPLIEEIPDTTLETPKPIPDPLPKPKSILKSSTTETPKRPPLEWSWINKNDQLRISIAVPHLDKDVISRATFDIEPRRFILSVPNFPTLDVDLKLSDVEIVKRFGGDATSGSIQSASDSQASGDNNVVLSLKRQRPFKVQEAIAEWHMEKHNFLVIA</sequence>
<name>A0ABR3FP37_9AGAR</name>
<keyword evidence="5" id="KW-1185">Reference proteome</keyword>
<dbReference type="InterPro" id="IPR050734">
    <property type="entry name" value="PIH1/Kintoun_subfamily"/>
</dbReference>
<evidence type="ECO:0000313" key="4">
    <source>
        <dbReference type="EMBL" id="KAL0577167.1"/>
    </source>
</evidence>
<dbReference type="PANTHER" id="PTHR22997:SF0">
    <property type="entry name" value="PIH1 DOMAIN-CONTAINING PROTEIN 1"/>
    <property type="match status" value="1"/>
</dbReference>
<gene>
    <name evidence="4" type="ORF">V5O48_004806</name>
</gene>
<feature type="domain" description="PIH1 N-terminal" evidence="3">
    <location>
        <begin position="49"/>
        <end position="172"/>
    </location>
</feature>
<dbReference type="Pfam" id="PF08190">
    <property type="entry name" value="PIH1"/>
    <property type="match status" value="1"/>
</dbReference>
<evidence type="ECO:0000313" key="5">
    <source>
        <dbReference type="Proteomes" id="UP001465976"/>
    </source>
</evidence>
<accession>A0ABR3FP37</accession>
<evidence type="ECO:0000259" key="3">
    <source>
        <dbReference type="Pfam" id="PF08190"/>
    </source>
</evidence>